<dbReference type="SUPFAM" id="SSF53187">
    <property type="entry name" value="Zn-dependent exopeptidases"/>
    <property type="match status" value="1"/>
</dbReference>
<feature type="non-terminal residue" evidence="1">
    <location>
        <position position="1"/>
    </location>
</feature>
<proteinExistence type="predicted"/>
<accession>A0A382JG97</accession>
<dbReference type="AlphaFoldDB" id="A0A382JG97"/>
<dbReference type="Gene3D" id="3.40.630.10">
    <property type="entry name" value="Zn peptidases"/>
    <property type="match status" value="1"/>
</dbReference>
<dbReference type="EMBL" id="UINC01073745">
    <property type="protein sequence ID" value="SVC10362.1"/>
    <property type="molecule type" value="Genomic_DNA"/>
</dbReference>
<protein>
    <recommendedName>
        <fullName evidence="2">Peptidase M28 domain-containing protein</fullName>
    </recommendedName>
</protein>
<organism evidence="1">
    <name type="scientific">marine metagenome</name>
    <dbReference type="NCBI Taxonomy" id="408172"/>
    <lineage>
        <taxon>unclassified sequences</taxon>
        <taxon>metagenomes</taxon>
        <taxon>ecological metagenomes</taxon>
    </lineage>
</organism>
<evidence type="ECO:0008006" key="2">
    <source>
        <dbReference type="Google" id="ProtNLM"/>
    </source>
</evidence>
<gene>
    <name evidence="1" type="ORF">METZ01_LOCUS263216</name>
</gene>
<name>A0A382JG97_9ZZZZ</name>
<dbReference type="Gene3D" id="3.50.30.30">
    <property type="match status" value="1"/>
</dbReference>
<evidence type="ECO:0000313" key="1">
    <source>
        <dbReference type="EMBL" id="SVC10362.1"/>
    </source>
</evidence>
<reference evidence="1" key="1">
    <citation type="submission" date="2018-05" db="EMBL/GenBank/DDBJ databases">
        <authorList>
            <person name="Lanie J.A."/>
            <person name="Ng W.-L."/>
            <person name="Kazmierczak K.M."/>
            <person name="Andrzejewski T.M."/>
            <person name="Davidsen T.M."/>
            <person name="Wayne K.J."/>
            <person name="Tettelin H."/>
            <person name="Glass J.I."/>
            <person name="Rusch D."/>
            <person name="Podicherti R."/>
            <person name="Tsui H.-C.T."/>
            <person name="Winkler M.E."/>
        </authorList>
    </citation>
    <scope>NUCLEOTIDE SEQUENCE</scope>
</reference>
<feature type="non-terminal residue" evidence="1">
    <location>
        <position position="148"/>
    </location>
</feature>
<sequence>VSNRFIILVVMGILAMGSRSGLSDGLQQTGTSLRNHVEFLASDDLGGRLTGTTGAGKAADYIIGQLKEIGATPILDSGGYRLPFEFTSGITDIGSRFFASGNTLQAPVRSREGQIRALTFSDTGQVSGPLVFAGYGITIPDNVDYPYD</sequence>